<dbReference type="Gene3D" id="1.20.120.350">
    <property type="entry name" value="Voltage-gated potassium channels. Chain C"/>
    <property type="match status" value="1"/>
</dbReference>
<gene>
    <name evidence="7" type="ORF">BXY53_0308</name>
</gene>
<feature type="transmembrane region" description="Helical" evidence="5">
    <location>
        <begin position="210"/>
        <end position="234"/>
    </location>
</feature>
<reference evidence="7 8" key="1">
    <citation type="submission" date="2018-08" db="EMBL/GenBank/DDBJ databases">
        <title>Genomic Encyclopedia of Archaeal and Bacterial Type Strains, Phase II (KMG-II): from individual species to whole genera.</title>
        <authorList>
            <person name="Goeker M."/>
        </authorList>
    </citation>
    <scope>NUCLEOTIDE SEQUENCE [LARGE SCALE GENOMIC DNA]</scope>
    <source>
        <strain evidence="7 8">DSM 5002</strain>
    </source>
</reference>
<keyword evidence="8" id="KW-1185">Reference proteome</keyword>
<dbReference type="GO" id="GO:0005248">
    <property type="term" value="F:voltage-gated sodium channel activity"/>
    <property type="evidence" value="ECO:0007669"/>
    <property type="project" value="TreeGrafter"/>
</dbReference>
<dbReference type="EMBL" id="QXDF01000001">
    <property type="protein sequence ID" value="RIA55248.1"/>
    <property type="molecule type" value="Genomic_DNA"/>
</dbReference>
<evidence type="ECO:0000256" key="4">
    <source>
        <dbReference type="ARBA" id="ARBA00023136"/>
    </source>
</evidence>
<dbReference type="PANTHER" id="PTHR10037">
    <property type="entry name" value="VOLTAGE-GATED CATION CHANNEL CALCIUM AND SODIUM"/>
    <property type="match status" value="1"/>
</dbReference>
<evidence type="ECO:0000259" key="6">
    <source>
        <dbReference type="Pfam" id="PF00520"/>
    </source>
</evidence>
<protein>
    <submittedName>
        <fullName evidence="7">Voltage-gated sodium channel</fullName>
    </submittedName>
</protein>
<evidence type="ECO:0000256" key="3">
    <source>
        <dbReference type="ARBA" id="ARBA00022989"/>
    </source>
</evidence>
<keyword evidence="3 5" id="KW-1133">Transmembrane helix</keyword>
<keyword evidence="2 5" id="KW-0812">Transmembrane</keyword>
<evidence type="ECO:0000256" key="2">
    <source>
        <dbReference type="ARBA" id="ARBA00022692"/>
    </source>
</evidence>
<dbReference type="RefSeq" id="WP_170144265.1">
    <property type="nucleotide sequence ID" value="NZ_QXDF01000001.1"/>
</dbReference>
<dbReference type="Pfam" id="PF00520">
    <property type="entry name" value="Ion_trans"/>
    <property type="match status" value="1"/>
</dbReference>
<evidence type="ECO:0000313" key="7">
    <source>
        <dbReference type="EMBL" id="RIA55248.1"/>
    </source>
</evidence>
<dbReference type="InterPro" id="IPR043203">
    <property type="entry name" value="VGCC_Ca_Na"/>
</dbReference>
<dbReference type="PANTHER" id="PTHR10037:SF62">
    <property type="entry name" value="SODIUM CHANNEL PROTEIN 60E"/>
    <property type="match status" value="1"/>
</dbReference>
<comment type="subcellular location">
    <subcellularLocation>
        <location evidence="1">Membrane</location>
        <topology evidence="1">Multi-pass membrane protein</topology>
    </subcellularLocation>
</comment>
<evidence type="ECO:0000256" key="5">
    <source>
        <dbReference type="SAM" id="Phobius"/>
    </source>
</evidence>
<dbReference type="AlphaFoldDB" id="A0A397Q2G4"/>
<name>A0A397Q2G4_9HYPH</name>
<keyword evidence="7" id="KW-0406">Ion transport</keyword>
<keyword evidence="4 5" id="KW-0472">Membrane</keyword>
<organism evidence="7 8">
    <name type="scientific">Dichotomicrobium thermohalophilum</name>
    <dbReference type="NCBI Taxonomy" id="933063"/>
    <lineage>
        <taxon>Bacteria</taxon>
        <taxon>Pseudomonadati</taxon>
        <taxon>Pseudomonadota</taxon>
        <taxon>Alphaproteobacteria</taxon>
        <taxon>Hyphomicrobiales</taxon>
        <taxon>Hyphomicrobiaceae</taxon>
        <taxon>Dichotomicrobium</taxon>
    </lineage>
</organism>
<dbReference type="InterPro" id="IPR005821">
    <property type="entry name" value="Ion_trans_dom"/>
</dbReference>
<dbReference type="Gene3D" id="1.10.287.70">
    <property type="match status" value="1"/>
</dbReference>
<keyword evidence="7" id="KW-0813">Transport</keyword>
<feature type="transmembrane region" description="Helical" evidence="5">
    <location>
        <begin position="135"/>
        <end position="160"/>
    </location>
</feature>
<evidence type="ECO:0000256" key="1">
    <source>
        <dbReference type="ARBA" id="ARBA00004141"/>
    </source>
</evidence>
<feature type="domain" description="Ion transport" evidence="6">
    <location>
        <begin position="27"/>
        <end position="243"/>
    </location>
</feature>
<evidence type="ECO:0000313" key="8">
    <source>
        <dbReference type="Proteomes" id="UP000266273"/>
    </source>
</evidence>
<dbReference type="SUPFAM" id="SSF81324">
    <property type="entry name" value="Voltage-gated potassium channels"/>
    <property type="match status" value="1"/>
</dbReference>
<proteinExistence type="predicted"/>
<dbReference type="InterPro" id="IPR027359">
    <property type="entry name" value="Volt_channel_dom_sf"/>
</dbReference>
<comment type="caution">
    <text evidence="7">The sequence shown here is derived from an EMBL/GenBank/DDBJ whole genome shotgun (WGS) entry which is preliminary data.</text>
</comment>
<keyword evidence="7" id="KW-0407">Ion channel</keyword>
<accession>A0A397Q2G4</accession>
<sequence>MSETSAKPAWKRDASEWRARVRTLVDHPAWERTILTIIILNAVTLGLETSDSVMGQVGPLLLALDAIFLTIFVVEIAARLIAHGARFWRDPWSVFDFSVVAVALIPATESLSGLRALRILRALRLISAVPSMRRVVTGLFAAVPGMTTVVMLLALIFYVFSVMATMLYGDTFPQYFGTIGRSAYSLFQIMTLESWSESIVRPVLDVHPMAWLFFIPFILVTSFAVLNLFIGIIVDSMQEQARERLEALQEQGIVDVESQRQAAEEEHDWQAQEFRKLMEELKSVRAEVASLRAQLDGERRGGSTES</sequence>
<feature type="transmembrane region" description="Helical" evidence="5">
    <location>
        <begin position="59"/>
        <end position="82"/>
    </location>
</feature>
<dbReference type="GO" id="GO:0001518">
    <property type="term" value="C:voltage-gated sodium channel complex"/>
    <property type="evidence" value="ECO:0007669"/>
    <property type="project" value="TreeGrafter"/>
</dbReference>
<dbReference type="Proteomes" id="UP000266273">
    <property type="component" value="Unassembled WGS sequence"/>
</dbReference>
<feature type="transmembrane region" description="Helical" evidence="5">
    <location>
        <begin position="94"/>
        <end position="114"/>
    </location>
</feature>